<dbReference type="RefSeq" id="WP_084091378.1">
    <property type="nucleotide sequence ID" value="NZ_FWXD01000016.1"/>
</dbReference>
<keyword evidence="2" id="KW-1185">Reference proteome</keyword>
<name>A0A1W1XTH1_9NEIS</name>
<dbReference type="STRING" id="1121001.SAMN02745857_02742"/>
<dbReference type="Proteomes" id="UP000192761">
    <property type="component" value="Unassembled WGS sequence"/>
</dbReference>
<organism evidence="1 2">
    <name type="scientific">Andreprevotia lacus DSM 23236</name>
    <dbReference type="NCBI Taxonomy" id="1121001"/>
    <lineage>
        <taxon>Bacteria</taxon>
        <taxon>Pseudomonadati</taxon>
        <taxon>Pseudomonadota</taxon>
        <taxon>Betaproteobacteria</taxon>
        <taxon>Neisseriales</taxon>
        <taxon>Chitinibacteraceae</taxon>
        <taxon>Andreprevotia</taxon>
    </lineage>
</organism>
<accession>A0A1W1XTH1</accession>
<dbReference type="EMBL" id="FWXD01000016">
    <property type="protein sequence ID" value="SMC27186.1"/>
    <property type="molecule type" value="Genomic_DNA"/>
</dbReference>
<protein>
    <submittedName>
        <fullName evidence="1">Uncharacterized protein</fullName>
    </submittedName>
</protein>
<reference evidence="1 2" key="1">
    <citation type="submission" date="2017-04" db="EMBL/GenBank/DDBJ databases">
        <authorList>
            <person name="Afonso C.L."/>
            <person name="Miller P.J."/>
            <person name="Scott M.A."/>
            <person name="Spackman E."/>
            <person name="Goraichik I."/>
            <person name="Dimitrov K.M."/>
            <person name="Suarez D.L."/>
            <person name="Swayne D.E."/>
        </authorList>
    </citation>
    <scope>NUCLEOTIDE SEQUENCE [LARGE SCALE GENOMIC DNA]</scope>
    <source>
        <strain evidence="1 2">DSM 23236</strain>
    </source>
</reference>
<gene>
    <name evidence="1" type="ORF">SAMN02745857_02742</name>
</gene>
<evidence type="ECO:0000313" key="1">
    <source>
        <dbReference type="EMBL" id="SMC27186.1"/>
    </source>
</evidence>
<sequence length="127" mass="13996">MKGDKIIQPIGKYTCYACLKMSSNPDVCTHCGAEIGGGDINEAIFKPPEMGEYVVPLNFFSEADVHNAIGEVSNLYFNSLNVASRGIDQLRIVSSDIAYERFVQVLSNVSGIALDQLQTWIKFVPFD</sequence>
<evidence type="ECO:0000313" key="2">
    <source>
        <dbReference type="Proteomes" id="UP000192761"/>
    </source>
</evidence>
<dbReference type="AlphaFoldDB" id="A0A1W1XTH1"/>
<proteinExistence type="predicted"/>